<organism evidence="1 2">
    <name type="scientific">Mucilaginibacter segetis</name>
    <dbReference type="NCBI Taxonomy" id="2793071"/>
    <lineage>
        <taxon>Bacteria</taxon>
        <taxon>Pseudomonadati</taxon>
        <taxon>Bacteroidota</taxon>
        <taxon>Sphingobacteriia</taxon>
        <taxon>Sphingobacteriales</taxon>
        <taxon>Sphingobacteriaceae</taxon>
        <taxon>Mucilaginibacter</taxon>
    </lineage>
</organism>
<accession>A0A934PUH5</accession>
<sequence>MNVDIIRLQIEGQLDQEDDLWRIGRKSTWADLIIIAFYDYQRTSDNIYLLRIICNCIRIKLLENIGAKNITSDLTEYEKTASDNETRSMLIHNYFKNLVALSVSSDIDYAYELNQKIQYLKVLNRQLELDEYPIALYDELAITTIKFLAERS</sequence>
<evidence type="ECO:0000313" key="1">
    <source>
        <dbReference type="EMBL" id="MBK0379325.1"/>
    </source>
</evidence>
<protein>
    <submittedName>
        <fullName evidence="1">Uncharacterized protein</fullName>
    </submittedName>
</protein>
<proteinExistence type="predicted"/>
<keyword evidence="2" id="KW-1185">Reference proteome</keyword>
<name>A0A934PUH5_9SPHI</name>
<dbReference type="Proteomes" id="UP000613193">
    <property type="component" value="Unassembled WGS sequence"/>
</dbReference>
<reference evidence="1" key="1">
    <citation type="submission" date="2020-12" db="EMBL/GenBank/DDBJ databases">
        <title>Bacterial novel species Mucilaginibacter sp. SD-g isolated from soil.</title>
        <authorList>
            <person name="Jung H.-Y."/>
        </authorList>
    </citation>
    <scope>NUCLEOTIDE SEQUENCE</scope>
    <source>
        <strain evidence="1">SD-g</strain>
    </source>
</reference>
<comment type="caution">
    <text evidence="1">The sequence shown here is derived from an EMBL/GenBank/DDBJ whole genome shotgun (WGS) entry which is preliminary data.</text>
</comment>
<dbReference type="AlphaFoldDB" id="A0A934PUH5"/>
<dbReference type="RefSeq" id="WP_200065759.1">
    <property type="nucleotide sequence ID" value="NZ_JAEHFW010000001.1"/>
</dbReference>
<gene>
    <name evidence="1" type="ORF">I5M19_08410</name>
</gene>
<evidence type="ECO:0000313" key="2">
    <source>
        <dbReference type="Proteomes" id="UP000613193"/>
    </source>
</evidence>
<dbReference type="EMBL" id="JAEHFW010000001">
    <property type="protein sequence ID" value="MBK0379325.1"/>
    <property type="molecule type" value="Genomic_DNA"/>
</dbReference>